<reference evidence="2" key="1">
    <citation type="submission" date="2019-06" db="EMBL/GenBank/DDBJ databases">
        <authorList>
            <person name="Broberg M."/>
        </authorList>
    </citation>
    <scope>NUCLEOTIDE SEQUENCE [LARGE SCALE GENOMIC DNA]</scope>
</reference>
<evidence type="ECO:0000313" key="2">
    <source>
        <dbReference type="Proteomes" id="UP000754883"/>
    </source>
</evidence>
<protein>
    <submittedName>
        <fullName evidence="1">Uncharacterized protein</fullName>
    </submittedName>
</protein>
<accession>A0A9N9U7D1</accession>
<dbReference type="EMBL" id="CABFNO020001298">
    <property type="protein sequence ID" value="CAG9977544.1"/>
    <property type="molecule type" value="Genomic_DNA"/>
</dbReference>
<gene>
    <name evidence="1" type="ORF">CBYS24578_00008748</name>
</gene>
<dbReference type="OrthoDB" id="10399275at2759"/>
<keyword evidence="2" id="KW-1185">Reference proteome</keyword>
<sequence>MAVQELGVILQDNPGLEKLCSCSHSVLKFRFAFDGFVGVGFVMITRTLKVWTICSRSIADGCSAGIGQYLLMGIPYP</sequence>
<proteinExistence type="predicted"/>
<comment type="caution">
    <text evidence="1">The sequence shown here is derived from an EMBL/GenBank/DDBJ whole genome shotgun (WGS) entry which is preliminary data.</text>
</comment>
<dbReference type="AlphaFoldDB" id="A0A9N9U7D1"/>
<dbReference type="Proteomes" id="UP000754883">
    <property type="component" value="Unassembled WGS sequence"/>
</dbReference>
<name>A0A9N9U7D1_9HYPO</name>
<evidence type="ECO:0000313" key="1">
    <source>
        <dbReference type="EMBL" id="CAG9977544.1"/>
    </source>
</evidence>
<organism evidence="1 2">
    <name type="scientific">Clonostachys byssicola</name>
    <dbReference type="NCBI Taxonomy" id="160290"/>
    <lineage>
        <taxon>Eukaryota</taxon>
        <taxon>Fungi</taxon>
        <taxon>Dikarya</taxon>
        <taxon>Ascomycota</taxon>
        <taxon>Pezizomycotina</taxon>
        <taxon>Sordariomycetes</taxon>
        <taxon>Hypocreomycetidae</taxon>
        <taxon>Hypocreales</taxon>
        <taxon>Bionectriaceae</taxon>
        <taxon>Clonostachys</taxon>
    </lineage>
</organism>
<reference evidence="1 2" key="2">
    <citation type="submission" date="2021-10" db="EMBL/GenBank/DDBJ databases">
        <authorList>
            <person name="Piombo E."/>
        </authorList>
    </citation>
    <scope>NUCLEOTIDE SEQUENCE [LARGE SCALE GENOMIC DNA]</scope>
</reference>